<dbReference type="Proteomes" id="UP000828048">
    <property type="component" value="Chromosome 1"/>
</dbReference>
<proteinExistence type="predicted"/>
<keyword evidence="2" id="KW-1185">Reference proteome</keyword>
<gene>
    <name evidence="1" type="ORF">Vadar_001436</name>
</gene>
<sequence length="297" mass="34062">MNLENPSQERKRVRKNAERLFAFETEYMAPLGFFQNANNSRLRHTAISRIRYLAKTPGFEYDPYVQLHAVTYFDRCISSDRVQAREYLARYIFSCTVLAWKRRSNDFSVRLLLERNGLGVHEQLVQAIESMERRILDALNPKTDSITALSFINFFFSLIQVDDPDQIQTVNTKKISEHVLFMHYGTPSIIAAVGVVAERTENGDFCEPILRCKFVDTDAFENCFDLLKSKRVVLVPRIDEPESPLPLPPPPPPTQQEEQDQVNVEEGEDNLVANAAVIPRVDFPVSPLQVSKKRTRG</sequence>
<evidence type="ECO:0000313" key="2">
    <source>
        <dbReference type="Proteomes" id="UP000828048"/>
    </source>
</evidence>
<accession>A0ACB7XMF3</accession>
<organism evidence="1 2">
    <name type="scientific">Vaccinium darrowii</name>
    <dbReference type="NCBI Taxonomy" id="229202"/>
    <lineage>
        <taxon>Eukaryota</taxon>
        <taxon>Viridiplantae</taxon>
        <taxon>Streptophyta</taxon>
        <taxon>Embryophyta</taxon>
        <taxon>Tracheophyta</taxon>
        <taxon>Spermatophyta</taxon>
        <taxon>Magnoliopsida</taxon>
        <taxon>eudicotyledons</taxon>
        <taxon>Gunneridae</taxon>
        <taxon>Pentapetalae</taxon>
        <taxon>asterids</taxon>
        <taxon>Ericales</taxon>
        <taxon>Ericaceae</taxon>
        <taxon>Vaccinioideae</taxon>
        <taxon>Vaccinieae</taxon>
        <taxon>Vaccinium</taxon>
    </lineage>
</organism>
<comment type="caution">
    <text evidence="1">The sequence shown here is derived from an EMBL/GenBank/DDBJ whole genome shotgun (WGS) entry which is preliminary data.</text>
</comment>
<name>A0ACB7XMF3_9ERIC</name>
<dbReference type="EMBL" id="CM037151">
    <property type="protein sequence ID" value="KAH7842095.1"/>
    <property type="molecule type" value="Genomic_DNA"/>
</dbReference>
<evidence type="ECO:0000313" key="1">
    <source>
        <dbReference type="EMBL" id="KAH7842095.1"/>
    </source>
</evidence>
<reference evidence="1 2" key="1">
    <citation type="journal article" date="2021" name="Hortic Res">
        <title>High-quality reference genome and annotation aids understanding of berry development for evergreen blueberry (Vaccinium darrowii).</title>
        <authorList>
            <person name="Yu J."/>
            <person name="Hulse-Kemp A.M."/>
            <person name="Babiker E."/>
            <person name="Staton M."/>
        </authorList>
    </citation>
    <scope>NUCLEOTIDE SEQUENCE [LARGE SCALE GENOMIC DNA]</scope>
    <source>
        <strain evidence="2">cv. NJ 8807/NJ 8810</strain>
        <tissue evidence="1">Young leaf</tissue>
    </source>
</reference>
<protein>
    <submittedName>
        <fullName evidence="1">Uncharacterized protein</fullName>
    </submittedName>
</protein>